<feature type="region of interest" description="Disordered" evidence="1">
    <location>
        <begin position="1"/>
        <end position="21"/>
    </location>
</feature>
<protein>
    <submittedName>
        <fullName evidence="2">Uncharacterized protein</fullName>
    </submittedName>
</protein>
<accession>X0VDY3</accession>
<feature type="compositionally biased region" description="Basic and acidic residues" evidence="1">
    <location>
        <begin position="1"/>
        <end position="17"/>
    </location>
</feature>
<evidence type="ECO:0000256" key="1">
    <source>
        <dbReference type="SAM" id="MobiDB-lite"/>
    </source>
</evidence>
<dbReference type="EMBL" id="BARS01010962">
    <property type="protein sequence ID" value="GAF98775.1"/>
    <property type="molecule type" value="Genomic_DNA"/>
</dbReference>
<comment type="caution">
    <text evidence="2">The sequence shown here is derived from an EMBL/GenBank/DDBJ whole genome shotgun (WGS) entry which is preliminary data.</text>
</comment>
<name>X0VDY3_9ZZZZ</name>
<evidence type="ECO:0000313" key="2">
    <source>
        <dbReference type="EMBL" id="GAF98775.1"/>
    </source>
</evidence>
<gene>
    <name evidence="2" type="ORF">S01H1_20124</name>
</gene>
<proteinExistence type="predicted"/>
<reference evidence="2" key="1">
    <citation type="journal article" date="2014" name="Front. Microbiol.">
        <title>High frequency of phylogenetically diverse reductive dehalogenase-homologous genes in deep subseafloor sedimentary metagenomes.</title>
        <authorList>
            <person name="Kawai M."/>
            <person name="Futagami T."/>
            <person name="Toyoda A."/>
            <person name="Takaki Y."/>
            <person name="Nishi S."/>
            <person name="Hori S."/>
            <person name="Arai W."/>
            <person name="Tsubouchi T."/>
            <person name="Morono Y."/>
            <person name="Uchiyama I."/>
            <person name="Ito T."/>
            <person name="Fujiyama A."/>
            <person name="Inagaki F."/>
            <person name="Takami H."/>
        </authorList>
    </citation>
    <scope>NUCLEOTIDE SEQUENCE</scope>
    <source>
        <strain evidence="2">Expedition CK06-06</strain>
    </source>
</reference>
<sequence length="51" mass="5560">MSQHRLTADKREIKDSPKLPSATSAIRETLYTISSLISEQCIGSKNGGLNI</sequence>
<dbReference type="AlphaFoldDB" id="X0VDY3"/>
<organism evidence="2">
    <name type="scientific">marine sediment metagenome</name>
    <dbReference type="NCBI Taxonomy" id="412755"/>
    <lineage>
        <taxon>unclassified sequences</taxon>
        <taxon>metagenomes</taxon>
        <taxon>ecological metagenomes</taxon>
    </lineage>
</organism>
<feature type="non-terminal residue" evidence="2">
    <location>
        <position position="51"/>
    </location>
</feature>